<evidence type="ECO:0000256" key="1">
    <source>
        <dbReference type="ARBA" id="ARBA00001164"/>
    </source>
</evidence>
<evidence type="ECO:0000313" key="11">
    <source>
        <dbReference type="EMBL" id="PWL07574.1"/>
    </source>
</evidence>
<evidence type="ECO:0000256" key="3">
    <source>
        <dbReference type="ARBA" id="ARBA00007571"/>
    </source>
</evidence>
<sequence>MTLKIKVCGITNKKELEKIQKLDVDYMGFINVERSKRYISIEKLEDLQKSLNDKDKSVLVIEPENPYEAISKANMTKIRHLQLHSLTCPDVRYILWASQYYCNIKSLDITKVVGLVSNEKISPQKQKEIEHNALFASNILFDYKKDGLTGGTGSKIPLKTVIKACEIVKNKHSNTNVTLSGGLDYDYLSEIKDNLHNFDCIDINSGVEDSPGHKNIKKIKEIVKLIKE</sequence>
<dbReference type="UniPathway" id="UPA00035">
    <property type="reaction ID" value="UER00042"/>
</dbReference>
<evidence type="ECO:0000256" key="6">
    <source>
        <dbReference type="ARBA" id="ARBA00023141"/>
    </source>
</evidence>
<comment type="catalytic activity">
    <reaction evidence="1 8">
        <text>N-(5-phospho-beta-D-ribosyl)anthranilate = 1-(2-carboxyphenylamino)-1-deoxy-D-ribulose 5-phosphate</text>
        <dbReference type="Rhea" id="RHEA:21540"/>
        <dbReference type="ChEBI" id="CHEBI:18277"/>
        <dbReference type="ChEBI" id="CHEBI:58613"/>
        <dbReference type="EC" id="5.3.1.24"/>
    </reaction>
</comment>
<dbReference type="EMBL" id="LMVN01000023">
    <property type="protein sequence ID" value="PAV07060.1"/>
    <property type="molecule type" value="Genomic_DNA"/>
</dbReference>
<evidence type="ECO:0000313" key="13">
    <source>
        <dbReference type="Proteomes" id="UP000246004"/>
    </source>
</evidence>
<keyword evidence="6 8" id="KW-0057">Aromatic amino acid biosynthesis</keyword>
<dbReference type="HAMAP" id="MF_00135">
    <property type="entry name" value="PRAI"/>
    <property type="match status" value="1"/>
</dbReference>
<proteinExistence type="inferred from homology"/>
<comment type="pathway">
    <text evidence="2 8">Amino-acid biosynthesis; L-tryptophan biosynthesis; L-tryptophan from chorismate: step 3/5.</text>
</comment>
<reference evidence="10 12" key="2">
    <citation type="journal article" date="2017" name="BMC Genomics">
        <title>Genomic analysis of methanogenic archaea reveals a shift towards energy conservation.</title>
        <authorList>
            <person name="Gilmore S.P."/>
            <person name="Henske J.K."/>
            <person name="Sexton J.A."/>
            <person name="Solomon K.V."/>
            <person name="Seppala S."/>
            <person name="Yoo J.I."/>
            <person name="Huyett L.M."/>
            <person name="Pressman A."/>
            <person name="Cogan J.Z."/>
            <person name="Kivenson V."/>
            <person name="Peng X."/>
            <person name="Tan Y."/>
            <person name="Valentine D.L."/>
            <person name="O'Malley M.A."/>
        </authorList>
    </citation>
    <scope>NUCLEOTIDE SEQUENCE [LARGE SCALE GENOMIC DNA]</scope>
    <source>
        <strain evidence="10 12">1R-7</strain>
    </source>
</reference>
<keyword evidence="12" id="KW-1185">Reference proteome</keyword>
<keyword evidence="5 8" id="KW-0822">Tryptophan biosynthesis</keyword>
<dbReference type="EC" id="5.3.1.24" evidence="8"/>
<dbReference type="InterPro" id="IPR013785">
    <property type="entry name" value="Aldolase_TIM"/>
</dbReference>
<dbReference type="AlphaFoldDB" id="A0A2A2HCL3"/>
<evidence type="ECO:0000256" key="2">
    <source>
        <dbReference type="ARBA" id="ARBA00004664"/>
    </source>
</evidence>
<evidence type="ECO:0000256" key="4">
    <source>
        <dbReference type="ARBA" id="ARBA00022605"/>
    </source>
</evidence>
<evidence type="ECO:0000256" key="8">
    <source>
        <dbReference type="HAMAP-Rule" id="MF_00135"/>
    </source>
</evidence>
<name>A0A2A2HCL3_9EURY</name>
<dbReference type="InterPro" id="IPR011060">
    <property type="entry name" value="RibuloseP-bd_barrel"/>
</dbReference>
<dbReference type="Gene3D" id="3.20.20.70">
    <property type="entry name" value="Aldolase class I"/>
    <property type="match status" value="1"/>
</dbReference>
<dbReference type="EMBL" id="LWMS01000047">
    <property type="protein sequence ID" value="PWL07574.1"/>
    <property type="molecule type" value="Genomic_DNA"/>
</dbReference>
<dbReference type="InterPro" id="IPR044643">
    <property type="entry name" value="TrpF_fam"/>
</dbReference>
<feature type="domain" description="N-(5'phosphoribosyl) anthranilate isomerase (PRAI)" evidence="9">
    <location>
        <begin position="6"/>
        <end position="224"/>
    </location>
</feature>
<dbReference type="GO" id="GO:0000162">
    <property type="term" value="P:L-tryptophan biosynthetic process"/>
    <property type="evidence" value="ECO:0007669"/>
    <property type="project" value="UniProtKB-UniRule"/>
</dbReference>
<gene>
    <name evidence="8 11" type="primary">trpF</name>
    <name evidence="10" type="ORF">ASJ82_02185</name>
    <name evidence="11" type="ORF">MSCUN_15490</name>
</gene>
<dbReference type="Proteomes" id="UP000246004">
    <property type="component" value="Unassembled WGS sequence"/>
</dbReference>
<dbReference type="SUPFAM" id="SSF51366">
    <property type="entry name" value="Ribulose-phoshate binding barrel"/>
    <property type="match status" value="1"/>
</dbReference>
<comment type="similarity">
    <text evidence="3 8">Belongs to the TrpF family.</text>
</comment>
<dbReference type="Proteomes" id="UP000217528">
    <property type="component" value="Unassembled WGS sequence"/>
</dbReference>
<evidence type="ECO:0000259" key="9">
    <source>
        <dbReference type="Pfam" id="PF00697"/>
    </source>
</evidence>
<dbReference type="PANTHER" id="PTHR42894:SF1">
    <property type="entry name" value="N-(5'-PHOSPHORIBOSYL)ANTHRANILATE ISOMERASE"/>
    <property type="match status" value="1"/>
</dbReference>
<organism evidence="10 12">
    <name type="scientific">Methanosphaera cuniculi</name>
    <dbReference type="NCBI Taxonomy" id="1077256"/>
    <lineage>
        <taxon>Archaea</taxon>
        <taxon>Methanobacteriati</taxon>
        <taxon>Methanobacteriota</taxon>
        <taxon>Methanomada group</taxon>
        <taxon>Methanobacteria</taxon>
        <taxon>Methanobacteriales</taxon>
        <taxon>Methanobacteriaceae</taxon>
        <taxon>Methanosphaera</taxon>
    </lineage>
</organism>
<evidence type="ECO:0000313" key="12">
    <source>
        <dbReference type="Proteomes" id="UP000217528"/>
    </source>
</evidence>
<evidence type="ECO:0000313" key="10">
    <source>
        <dbReference type="EMBL" id="PAV07060.1"/>
    </source>
</evidence>
<keyword evidence="4 8" id="KW-0028">Amino-acid biosynthesis</keyword>
<comment type="caution">
    <text evidence="10">The sequence shown here is derived from an EMBL/GenBank/DDBJ whole genome shotgun (WGS) entry which is preliminary data.</text>
</comment>
<accession>A0A2A2HCL3</accession>
<reference evidence="11 13" key="1">
    <citation type="submission" date="2016-04" db="EMBL/GenBank/DDBJ databases">
        <title>Genome sequence of Methanosphaera cuniculi DSM 4103.</title>
        <authorList>
            <person name="Poehlein A."/>
            <person name="Seedorf H."/>
            <person name="Daniel R."/>
        </authorList>
    </citation>
    <scope>NUCLEOTIDE SEQUENCE [LARGE SCALE GENOMIC DNA]</scope>
    <source>
        <strain evidence="11 13">DSM 4103</strain>
    </source>
</reference>
<dbReference type="CDD" id="cd00405">
    <property type="entry name" value="PRAI"/>
    <property type="match status" value="1"/>
</dbReference>
<dbReference type="PANTHER" id="PTHR42894">
    <property type="entry name" value="N-(5'-PHOSPHORIBOSYL)ANTHRANILATE ISOMERASE"/>
    <property type="match status" value="1"/>
</dbReference>
<evidence type="ECO:0000256" key="5">
    <source>
        <dbReference type="ARBA" id="ARBA00022822"/>
    </source>
</evidence>
<dbReference type="GO" id="GO:0004640">
    <property type="term" value="F:phosphoribosylanthranilate isomerase activity"/>
    <property type="evidence" value="ECO:0007669"/>
    <property type="project" value="UniProtKB-UniRule"/>
</dbReference>
<keyword evidence="7 8" id="KW-0413">Isomerase</keyword>
<protein>
    <recommendedName>
        <fullName evidence="8">N-(5'-phosphoribosyl)anthranilate isomerase</fullName>
        <shortName evidence="8">PRAI</shortName>
        <ecNumber evidence="8">5.3.1.24</ecNumber>
    </recommendedName>
</protein>
<evidence type="ECO:0000256" key="7">
    <source>
        <dbReference type="ARBA" id="ARBA00023235"/>
    </source>
</evidence>
<dbReference type="RefSeq" id="WP_095608983.1">
    <property type="nucleotide sequence ID" value="NZ_CAUHCB010000007.1"/>
</dbReference>
<dbReference type="OrthoDB" id="27513at2157"/>
<dbReference type="InterPro" id="IPR001240">
    <property type="entry name" value="PRAI_dom"/>
</dbReference>
<dbReference type="Pfam" id="PF00697">
    <property type="entry name" value="PRAI"/>
    <property type="match status" value="1"/>
</dbReference>